<dbReference type="PROSITE" id="PS50110">
    <property type="entry name" value="RESPONSE_REGULATORY"/>
    <property type="match status" value="1"/>
</dbReference>
<dbReference type="InterPro" id="IPR001789">
    <property type="entry name" value="Sig_transdc_resp-reg_receiver"/>
</dbReference>
<dbReference type="SUPFAM" id="SSF55874">
    <property type="entry name" value="ATPase domain of HSP90 chaperone/DNA topoisomerase II/histidine kinase"/>
    <property type="match status" value="1"/>
</dbReference>
<dbReference type="InterPro" id="IPR036097">
    <property type="entry name" value="HisK_dim/P_sf"/>
</dbReference>
<dbReference type="PANTHER" id="PTHR45339">
    <property type="entry name" value="HYBRID SIGNAL TRANSDUCTION HISTIDINE KINASE J"/>
    <property type="match status" value="1"/>
</dbReference>
<dbReference type="SMART" id="SM00388">
    <property type="entry name" value="HisKA"/>
    <property type="match status" value="1"/>
</dbReference>
<evidence type="ECO:0000256" key="4">
    <source>
        <dbReference type="PROSITE-ProRule" id="PRU00169"/>
    </source>
</evidence>
<sequence length="723" mass="81679">MRKSLFLFVLSLALIFTLLVALFFYGYKVHRTSAHRLLNATDTLMLENPGIHLMDSALFVLNDAESNFRLYTVMYNRQHLASFSSELGTVLSLVDSISHSFATSGPDAHFDSLIQQKQDISGRIGDLKKTTDAMLAGTLKNDLLERLLNGIRRYKVNQVKKEKVTMDTVNTAQPQAQVAKKGLFKRLGNALSNKKNSDTIKSQVKILVKTKDGRVIDKEKYDAEQLKNVVTGVNDYYKNMLRKQLANRLQINQQESALVTTNVAMMNEMKQLLISLRSFAEKQGREKKSMAHGIVAGSAQQMISIVWFGLIALLLCLAAIAGAAWFIRKNNRLLKQGKLLAEEQTRIRTDFLNNMSHEMRTPLNSVAGFTEQLTFTQLTGEQQRIVHSIETSTNMLIQVVNDVLDFSKLEQDYIPLTLQHFMPYQVFNEVADMMRIQAMKKHLEFNVSFEGDKNGQANGDVFRLKQIMLNLISNAVKYTDKGTITLSATLGPQDDKHWLFEMQVTDTGEGISAAAQQHLFERFYQTDSARRKGKGTGLGLAITKRLVTMQGGDISVSSEEDKGTTFVFRVPYERVEVPLMVSNNMKDVSEATGATMEGRYVLAADDQEMNLLLLKMILTRWKCRFDMATNGVSALELFRQYRYDLVLLDLQMPEMSGLEVIEAIRKDSDPEKAAVKVFALTGNINPEDEIRFKKAGFNGWLLKPFREKDIYKVIIESPGMSTK</sequence>
<dbReference type="Pfam" id="PF00512">
    <property type="entry name" value="HisKA"/>
    <property type="match status" value="1"/>
</dbReference>
<keyword evidence="5" id="KW-0472">Membrane</keyword>
<evidence type="ECO:0000313" key="9">
    <source>
        <dbReference type="Proteomes" id="UP000249819"/>
    </source>
</evidence>
<dbReference type="InterPro" id="IPR003594">
    <property type="entry name" value="HATPase_dom"/>
</dbReference>
<protein>
    <recommendedName>
        <fullName evidence="2">histidine kinase</fullName>
        <ecNumber evidence="2">2.7.13.3</ecNumber>
    </recommendedName>
</protein>
<evidence type="ECO:0000313" key="8">
    <source>
        <dbReference type="EMBL" id="RAJ73917.1"/>
    </source>
</evidence>
<proteinExistence type="predicted"/>
<dbReference type="PROSITE" id="PS50109">
    <property type="entry name" value="HIS_KIN"/>
    <property type="match status" value="1"/>
</dbReference>
<keyword evidence="3 4" id="KW-0597">Phosphoprotein</keyword>
<dbReference type="CDD" id="cd00082">
    <property type="entry name" value="HisKA"/>
    <property type="match status" value="1"/>
</dbReference>
<name>A0A327VKV6_9BACT</name>
<dbReference type="Gene3D" id="3.40.50.2300">
    <property type="match status" value="1"/>
</dbReference>
<dbReference type="EMBL" id="QLMA01000011">
    <property type="protein sequence ID" value="RAJ73917.1"/>
    <property type="molecule type" value="Genomic_DNA"/>
</dbReference>
<keyword evidence="9" id="KW-1185">Reference proteome</keyword>
<evidence type="ECO:0000256" key="3">
    <source>
        <dbReference type="ARBA" id="ARBA00022553"/>
    </source>
</evidence>
<gene>
    <name evidence="8" type="ORF">CLV59_11136</name>
</gene>
<dbReference type="InterPro" id="IPR005467">
    <property type="entry name" value="His_kinase_dom"/>
</dbReference>
<dbReference type="Pfam" id="PF00072">
    <property type="entry name" value="Response_reg"/>
    <property type="match status" value="1"/>
</dbReference>
<accession>A0A327VKV6</accession>
<reference evidence="8 9" key="1">
    <citation type="submission" date="2018-06" db="EMBL/GenBank/DDBJ databases">
        <title>Genomic Encyclopedia of Archaeal and Bacterial Type Strains, Phase II (KMG-II): from individual species to whole genera.</title>
        <authorList>
            <person name="Goeker M."/>
        </authorList>
    </citation>
    <scope>NUCLEOTIDE SEQUENCE [LARGE SCALE GENOMIC DNA]</scope>
    <source>
        <strain evidence="8 9">DSM 29821</strain>
    </source>
</reference>
<feature type="domain" description="Histidine kinase" evidence="6">
    <location>
        <begin position="354"/>
        <end position="574"/>
    </location>
</feature>
<evidence type="ECO:0000256" key="1">
    <source>
        <dbReference type="ARBA" id="ARBA00000085"/>
    </source>
</evidence>
<evidence type="ECO:0000259" key="6">
    <source>
        <dbReference type="PROSITE" id="PS50109"/>
    </source>
</evidence>
<evidence type="ECO:0000259" key="7">
    <source>
        <dbReference type="PROSITE" id="PS50110"/>
    </source>
</evidence>
<dbReference type="SMART" id="SM00448">
    <property type="entry name" value="REC"/>
    <property type="match status" value="1"/>
</dbReference>
<dbReference type="SUPFAM" id="SSF52172">
    <property type="entry name" value="CheY-like"/>
    <property type="match status" value="1"/>
</dbReference>
<keyword evidence="5" id="KW-0812">Transmembrane</keyword>
<dbReference type="GO" id="GO:0000155">
    <property type="term" value="F:phosphorelay sensor kinase activity"/>
    <property type="evidence" value="ECO:0007669"/>
    <property type="project" value="InterPro"/>
</dbReference>
<dbReference type="CDD" id="cd17546">
    <property type="entry name" value="REC_hyHK_CKI1_RcsC-like"/>
    <property type="match status" value="1"/>
</dbReference>
<dbReference type="FunFam" id="3.30.565.10:FF:000010">
    <property type="entry name" value="Sensor histidine kinase RcsC"/>
    <property type="match status" value="1"/>
</dbReference>
<feature type="modified residue" description="4-aspartylphosphate" evidence="4">
    <location>
        <position position="649"/>
    </location>
</feature>
<dbReference type="CDD" id="cd16922">
    <property type="entry name" value="HATPase_EvgS-ArcB-TorS-like"/>
    <property type="match status" value="1"/>
</dbReference>
<dbReference type="RefSeq" id="WP_111595152.1">
    <property type="nucleotide sequence ID" value="NZ_QLMA01000011.1"/>
</dbReference>
<evidence type="ECO:0000256" key="5">
    <source>
        <dbReference type="SAM" id="Phobius"/>
    </source>
</evidence>
<dbReference type="InterPro" id="IPR036890">
    <property type="entry name" value="HATPase_C_sf"/>
</dbReference>
<dbReference type="OrthoDB" id="9811889at2"/>
<dbReference type="InterPro" id="IPR004358">
    <property type="entry name" value="Sig_transdc_His_kin-like_C"/>
</dbReference>
<feature type="transmembrane region" description="Helical" evidence="5">
    <location>
        <begin position="305"/>
        <end position="327"/>
    </location>
</feature>
<dbReference type="InterPro" id="IPR011006">
    <property type="entry name" value="CheY-like_superfamily"/>
</dbReference>
<dbReference type="AlphaFoldDB" id="A0A327VKV6"/>
<dbReference type="Gene3D" id="3.30.565.10">
    <property type="entry name" value="Histidine kinase-like ATPase, C-terminal domain"/>
    <property type="match status" value="1"/>
</dbReference>
<comment type="catalytic activity">
    <reaction evidence="1">
        <text>ATP + protein L-histidine = ADP + protein N-phospho-L-histidine.</text>
        <dbReference type="EC" id="2.7.13.3"/>
    </reaction>
</comment>
<dbReference type="Gene3D" id="1.10.287.130">
    <property type="match status" value="1"/>
</dbReference>
<evidence type="ECO:0000256" key="2">
    <source>
        <dbReference type="ARBA" id="ARBA00012438"/>
    </source>
</evidence>
<organism evidence="8 9">
    <name type="scientific">Chitinophaga dinghuensis</name>
    <dbReference type="NCBI Taxonomy" id="1539050"/>
    <lineage>
        <taxon>Bacteria</taxon>
        <taxon>Pseudomonadati</taxon>
        <taxon>Bacteroidota</taxon>
        <taxon>Chitinophagia</taxon>
        <taxon>Chitinophagales</taxon>
        <taxon>Chitinophagaceae</taxon>
        <taxon>Chitinophaga</taxon>
    </lineage>
</organism>
<dbReference type="PRINTS" id="PR00344">
    <property type="entry name" value="BCTRLSENSOR"/>
</dbReference>
<comment type="caution">
    <text evidence="8">The sequence shown here is derived from an EMBL/GenBank/DDBJ whole genome shotgun (WGS) entry which is preliminary data.</text>
</comment>
<dbReference type="EC" id="2.7.13.3" evidence="2"/>
<dbReference type="Proteomes" id="UP000249819">
    <property type="component" value="Unassembled WGS sequence"/>
</dbReference>
<dbReference type="Pfam" id="PF02518">
    <property type="entry name" value="HATPase_c"/>
    <property type="match status" value="1"/>
</dbReference>
<keyword evidence="5" id="KW-1133">Transmembrane helix</keyword>
<feature type="domain" description="Response regulatory" evidence="7">
    <location>
        <begin position="600"/>
        <end position="718"/>
    </location>
</feature>
<dbReference type="SUPFAM" id="SSF47384">
    <property type="entry name" value="Homodimeric domain of signal transducing histidine kinase"/>
    <property type="match status" value="1"/>
</dbReference>
<dbReference type="InterPro" id="IPR003661">
    <property type="entry name" value="HisK_dim/P_dom"/>
</dbReference>
<dbReference type="SMART" id="SM00387">
    <property type="entry name" value="HATPase_c"/>
    <property type="match status" value="1"/>
</dbReference>
<dbReference type="PANTHER" id="PTHR45339:SF5">
    <property type="entry name" value="HISTIDINE KINASE"/>
    <property type="match status" value="1"/>
</dbReference>